<dbReference type="InterPro" id="IPR000537">
    <property type="entry name" value="UbiA_prenyltransferase"/>
</dbReference>
<feature type="transmembrane region" description="Helical" evidence="7">
    <location>
        <begin position="70"/>
        <end position="88"/>
    </location>
</feature>
<dbReference type="EMBL" id="KN655249">
    <property type="protein sequence ID" value="KHN24641.1"/>
    <property type="molecule type" value="Genomic_DNA"/>
</dbReference>
<evidence type="ECO:0000256" key="3">
    <source>
        <dbReference type="ARBA" id="ARBA00022679"/>
    </source>
</evidence>
<reference evidence="8" key="1">
    <citation type="submission" date="2014-07" db="EMBL/GenBank/DDBJ databases">
        <title>Identification of a novel salt tolerance gene in wild soybean by whole-genome sequencing.</title>
        <authorList>
            <person name="Lam H.-M."/>
            <person name="Qi X."/>
            <person name="Li M.-W."/>
            <person name="Liu X."/>
            <person name="Xie M."/>
            <person name="Ni M."/>
            <person name="Xu X."/>
        </authorList>
    </citation>
    <scope>NUCLEOTIDE SEQUENCE [LARGE SCALE GENOMIC DNA]</scope>
    <source>
        <tissue evidence="8">Root</tissue>
    </source>
</reference>
<keyword evidence="4 7" id="KW-0812">Transmembrane</keyword>
<dbReference type="GO" id="GO:0016765">
    <property type="term" value="F:transferase activity, transferring alkyl or aryl (other than methyl) groups"/>
    <property type="evidence" value="ECO:0007669"/>
    <property type="project" value="InterPro"/>
</dbReference>
<proteinExistence type="inferred from homology"/>
<protein>
    <submittedName>
        <fullName evidence="8">Homogentisate phytyltransferase 1, chloroplastic</fullName>
    </submittedName>
</protein>
<dbReference type="AlphaFoldDB" id="A0A0B2QSL7"/>
<evidence type="ECO:0000256" key="6">
    <source>
        <dbReference type="ARBA" id="ARBA00023136"/>
    </source>
</evidence>
<evidence type="ECO:0000313" key="8">
    <source>
        <dbReference type="EMBL" id="KHN24641.1"/>
    </source>
</evidence>
<dbReference type="InterPro" id="IPR044878">
    <property type="entry name" value="UbiA_sf"/>
</dbReference>
<comment type="similarity">
    <text evidence="2">Belongs to the UbiA prenyltransferase family.</text>
</comment>
<dbReference type="PANTHER" id="PTHR43009">
    <property type="entry name" value="HOMOGENTISATE SOLANESYLTRANSFERASE, CHLOROPLASTIC"/>
    <property type="match status" value="1"/>
</dbReference>
<keyword evidence="5 7" id="KW-1133">Transmembrane helix</keyword>
<evidence type="ECO:0000256" key="1">
    <source>
        <dbReference type="ARBA" id="ARBA00004508"/>
    </source>
</evidence>
<feature type="transmembrane region" description="Helical" evidence="7">
    <location>
        <begin position="21"/>
        <end position="44"/>
    </location>
</feature>
<keyword evidence="3 8" id="KW-0808">Transferase</keyword>
<dbReference type="Gene3D" id="1.10.357.140">
    <property type="entry name" value="UbiA prenyltransferase"/>
    <property type="match status" value="1"/>
</dbReference>
<name>A0A0B2QSL7_GLYSO</name>
<dbReference type="Pfam" id="PF01040">
    <property type="entry name" value="UbiA"/>
    <property type="match status" value="1"/>
</dbReference>
<dbReference type="Proteomes" id="UP000053555">
    <property type="component" value="Unassembled WGS sequence"/>
</dbReference>
<evidence type="ECO:0000256" key="4">
    <source>
        <dbReference type="ARBA" id="ARBA00022692"/>
    </source>
</evidence>
<evidence type="ECO:0000256" key="5">
    <source>
        <dbReference type="ARBA" id="ARBA00022989"/>
    </source>
</evidence>
<accession>A0A0B2QSL7</accession>
<keyword evidence="6 7" id="KW-0472">Membrane</keyword>
<dbReference type="GO" id="GO:0031969">
    <property type="term" value="C:chloroplast membrane"/>
    <property type="evidence" value="ECO:0007669"/>
    <property type="project" value="UniProtKB-SubCell"/>
</dbReference>
<gene>
    <name evidence="8" type="ORF">glysoja_044460</name>
</gene>
<organism evidence="8">
    <name type="scientific">Glycine soja</name>
    <name type="common">Wild soybean</name>
    <dbReference type="NCBI Taxonomy" id="3848"/>
    <lineage>
        <taxon>Eukaryota</taxon>
        <taxon>Viridiplantae</taxon>
        <taxon>Streptophyta</taxon>
        <taxon>Embryophyta</taxon>
        <taxon>Tracheophyta</taxon>
        <taxon>Spermatophyta</taxon>
        <taxon>Magnoliopsida</taxon>
        <taxon>eudicotyledons</taxon>
        <taxon>Gunneridae</taxon>
        <taxon>Pentapetalae</taxon>
        <taxon>rosids</taxon>
        <taxon>fabids</taxon>
        <taxon>Fabales</taxon>
        <taxon>Fabaceae</taxon>
        <taxon>Papilionoideae</taxon>
        <taxon>50 kb inversion clade</taxon>
        <taxon>NPAAA clade</taxon>
        <taxon>indigoferoid/millettioid clade</taxon>
        <taxon>Phaseoleae</taxon>
        <taxon>Glycine</taxon>
        <taxon>Glycine subgen. Soja</taxon>
    </lineage>
</organism>
<comment type="subcellular location">
    <subcellularLocation>
        <location evidence="1">Plastid</location>
        <location evidence="1">Chloroplast membrane</location>
        <topology evidence="1">Multi-pass membrane protein</topology>
    </subcellularLocation>
</comment>
<evidence type="ECO:0000256" key="7">
    <source>
        <dbReference type="SAM" id="Phobius"/>
    </source>
</evidence>
<evidence type="ECO:0000256" key="2">
    <source>
        <dbReference type="ARBA" id="ARBA00005985"/>
    </source>
</evidence>
<dbReference type="PANTHER" id="PTHR43009:SF6">
    <property type="entry name" value="HOMOGENTISATE PHYTYLTRANSFERASE 1, CHLOROPLASTIC"/>
    <property type="match status" value="1"/>
</dbReference>
<sequence length="92" mass="10222">MIGQMLSIISTSLLAVEKLSYISPLFFIGVLQAMVPQLFMSIYMNGVNQLFDVEIDKINKPHLPLASGQLSFRTGAIIVASCLTLVRYKFIL</sequence>